<dbReference type="EMBL" id="BQKI01000146">
    <property type="protein sequence ID" value="GJN40549.1"/>
    <property type="molecule type" value="Genomic_DNA"/>
</dbReference>
<evidence type="ECO:0000313" key="2">
    <source>
        <dbReference type="EMBL" id="GJN40549.1"/>
    </source>
</evidence>
<feature type="transmembrane region" description="Helical" evidence="1">
    <location>
        <begin position="122"/>
        <end position="148"/>
    </location>
</feature>
<evidence type="ECO:0000256" key="1">
    <source>
        <dbReference type="SAM" id="Phobius"/>
    </source>
</evidence>
<keyword evidence="3" id="KW-1185">Reference proteome</keyword>
<feature type="transmembrane region" description="Helical" evidence="1">
    <location>
        <begin position="50"/>
        <end position="72"/>
    </location>
</feature>
<name>A0AAV5G092_ELECO</name>
<comment type="caution">
    <text evidence="2">The sequence shown here is derived from an EMBL/GenBank/DDBJ whole genome shotgun (WGS) entry which is preliminary data.</text>
</comment>
<dbReference type="Proteomes" id="UP001054889">
    <property type="component" value="Unassembled WGS sequence"/>
</dbReference>
<protein>
    <submittedName>
        <fullName evidence="2">Uncharacterized protein</fullName>
    </submittedName>
</protein>
<dbReference type="AlphaFoldDB" id="A0AAV5G092"/>
<dbReference type="PANTHER" id="PTHR39113:SF1">
    <property type="entry name" value="MEMBRANE LIPOPROTEIN"/>
    <property type="match status" value="1"/>
</dbReference>
<proteinExistence type="predicted"/>
<reference evidence="2" key="2">
    <citation type="submission" date="2021-12" db="EMBL/GenBank/DDBJ databases">
        <title>Resequencing data analysis of finger millet.</title>
        <authorList>
            <person name="Hatakeyama M."/>
            <person name="Aluri S."/>
            <person name="Balachadran M.T."/>
            <person name="Sivarajan S.R."/>
            <person name="Poveda L."/>
            <person name="Shimizu-Inatsugi R."/>
            <person name="Schlapbach R."/>
            <person name="Sreeman S.M."/>
            <person name="Shimizu K.K."/>
        </authorList>
    </citation>
    <scope>NUCLEOTIDE SEQUENCE</scope>
</reference>
<evidence type="ECO:0000313" key="3">
    <source>
        <dbReference type="Proteomes" id="UP001054889"/>
    </source>
</evidence>
<keyword evidence="1" id="KW-0472">Membrane</keyword>
<keyword evidence="1" id="KW-1133">Transmembrane helix</keyword>
<organism evidence="2 3">
    <name type="scientific">Eleusine coracana subsp. coracana</name>
    <dbReference type="NCBI Taxonomy" id="191504"/>
    <lineage>
        <taxon>Eukaryota</taxon>
        <taxon>Viridiplantae</taxon>
        <taxon>Streptophyta</taxon>
        <taxon>Embryophyta</taxon>
        <taxon>Tracheophyta</taxon>
        <taxon>Spermatophyta</taxon>
        <taxon>Magnoliopsida</taxon>
        <taxon>Liliopsida</taxon>
        <taxon>Poales</taxon>
        <taxon>Poaceae</taxon>
        <taxon>PACMAD clade</taxon>
        <taxon>Chloridoideae</taxon>
        <taxon>Cynodonteae</taxon>
        <taxon>Eleusininae</taxon>
        <taxon>Eleusine</taxon>
    </lineage>
</organism>
<feature type="transmembrane region" description="Helical" evidence="1">
    <location>
        <begin position="84"/>
        <end position="102"/>
    </location>
</feature>
<feature type="transmembrane region" description="Helical" evidence="1">
    <location>
        <begin position="21"/>
        <end position="44"/>
    </location>
</feature>
<keyword evidence="1" id="KW-0812">Transmembrane</keyword>
<reference evidence="2" key="1">
    <citation type="journal article" date="2018" name="DNA Res.">
        <title>Multiple hybrid de novo genome assembly of finger millet, an orphan allotetraploid crop.</title>
        <authorList>
            <person name="Hatakeyama M."/>
            <person name="Aluri S."/>
            <person name="Balachadran M.T."/>
            <person name="Sivarajan S.R."/>
            <person name="Patrignani A."/>
            <person name="Gruter S."/>
            <person name="Poveda L."/>
            <person name="Shimizu-Inatsugi R."/>
            <person name="Baeten J."/>
            <person name="Francoijs K.J."/>
            <person name="Nataraja K.N."/>
            <person name="Reddy Y.A.N."/>
            <person name="Phadnis S."/>
            <person name="Ravikumar R.L."/>
            <person name="Schlapbach R."/>
            <person name="Sreeman S.M."/>
            <person name="Shimizu K.K."/>
        </authorList>
    </citation>
    <scope>NUCLEOTIDE SEQUENCE</scope>
</reference>
<dbReference type="PANTHER" id="PTHR39113">
    <property type="entry name" value="MEMBRANE LIPOPROTEIN-RELATED"/>
    <property type="match status" value="1"/>
</dbReference>
<sequence>MASAIDSNSSNLRSCSSLPNLLVWLLNLSLLVLAGAALGPVFLLRPRPAPLGWALVSVHATTVLSALAALYAQLTHGCVAAHTGLALAALSSHALASLAFFLRHDHSLELLGSTRDRREQFVLVFLEELLLLGMFLVQAVALVATCVVSRRWAREYEAVETEKAAMAKKRGRKMARVQAESAAAAEAGVKAVDEKVMRSSSGKKVHWAKNDGFEEC</sequence>
<gene>
    <name evidence="2" type="primary">gb29779</name>
    <name evidence="2" type="ORF">PR202_gb29779</name>
</gene>
<accession>A0AAV5G092</accession>